<feature type="transmembrane region" description="Helical" evidence="1">
    <location>
        <begin position="176"/>
        <end position="196"/>
    </location>
</feature>
<feature type="transmembrane region" description="Helical" evidence="1">
    <location>
        <begin position="143"/>
        <end position="164"/>
    </location>
</feature>
<evidence type="ECO:0000313" key="4">
    <source>
        <dbReference type="Proteomes" id="UP000215188"/>
    </source>
</evidence>
<gene>
    <name evidence="3" type="ORF">AOC33_06395</name>
</gene>
<feature type="transmembrane region" description="Helical" evidence="1">
    <location>
        <begin position="230"/>
        <end position="246"/>
    </location>
</feature>
<accession>A0A229FSH6</accession>
<dbReference type="EMBL" id="NJGG01000002">
    <property type="protein sequence ID" value="OXL14945.1"/>
    <property type="molecule type" value="Genomic_DNA"/>
</dbReference>
<feature type="transmembrane region" description="Helical" evidence="1">
    <location>
        <begin position="202"/>
        <end position="223"/>
    </location>
</feature>
<dbReference type="PANTHER" id="PTHR23028">
    <property type="entry name" value="ACETYLTRANSFERASE"/>
    <property type="match status" value="1"/>
</dbReference>
<comment type="caution">
    <text evidence="3">The sequence shown here is derived from an EMBL/GenBank/DDBJ whole genome shotgun (WGS) entry which is preliminary data.</text>
</comment>
<dbReference type="AlphaFoldDB" id="A0A229FSH6"/>
<dbReference type="RefSeq" id="WP_089515926.1">
    <property type="nucleotide sequence ID" value="NZ_NJGG01000002.1"/>
</dbReference>
<keyword evidence="1" id="KW-0812">Transmembrane</keyword>
<dbReference type="InterPro" id="IPR050879">
    <property type="entry name" value="Acyltransferase_3"/>
</dbReference>
<sequence>MRSAFLDNIKGIACLLILFHHLAFYGPMSDVANAVIPNSIDFFFDDARLAVAVFLCIGGFLTGLKLSEPNFFAKHSVQQVIWHKYLRLVIPYLGAIALAIAASFTASRLMEHHSISAMPDVPQLLSHLFFLQNILGYESLSAGLWYVAIDFQLFAVCALLVFLVEKLSPASWSYRSTRLITLIIFSALTIASVIFFNRHNIYDVFFIFFFATYGLGLLTAYLVRSQSHHVLILSVAAITIFSLYYQDFRERLLIALLMAFLLFGSYESNWSKSKLWNNPLGKIGEMSYSIFLVHFPVSLVVSGIWVKLYPSDPWMNVFGMSVSAVLSLLLAIPFYKYIEKN</sequence>
<proteinExistence type="predicted"/>
<reference evidence="3 4" key="1">
    <citation type="submission" date="2017-06" db="EMBL/GenBank/DDBJ databases">
        <title>Reclassification of a Polynucleobacter cosmopolitanus strain isolated from tropical Lake Victoria as Polynucleobacter victoriensis comb. nov.</title>
        <authorList>
            <person name="Hahn M.W."/>
        </authorList>
    </citation>
    <scope>NUCLEOTIDE SEQUENCE [LARGE SCALE GENOMIC DNA]</scope>
    <source>
        <strain evidence="3 4">MWH-MoIso2</strain>
    </source>
</reference>
<dbReference type="PANTHER" id="PTHR23028:SF53">
    <property type="entry name" value="ACYL_TRANSF_3 DOMAIN-CONTAINING PROTEIN"/>
    <property type="match status" value="1"/>
</dbReference>
<feature type="transmembrane region" description="Helical" evidence="1">
    <location>
        <begin position="314"/>
        <end position="335"/>
    </location>
</feature>
<dbReference type="GO" id="GO:0016747">
    <property type="term" value="F:acyltransferase activity, transferring groups other than amino-acyl groups"/>
    <property type="evidence" value="ECO:0007669"/>
    <property type="project" value="InterPro"/>
</dbReference>
<dbReference type="OrthoDB" id="8956208at2"/>
<keyword evidence="1" id="KW-0472">Membrane</keyword>
<feature type="transmembrane region" description="Helical" evidence="1">
    <location>
        <begin position="252"/>
        <end position="268"/>
    </location>
</feature>
<dbReference type="InterPro" id="IPR002656">
    <property type="entry name" value="Acyl_transf_3_dom"/>
</dbReference>
<dbReference type="Pfam" id="PF01757">
    <property type="entry name" value="Acyl_transf_3"/>
    <property type="match status" value="1"/>
</dbReference>
<feature type="domain" description="Acyltransferase 3" evidence="2">
    <location>
        <begin position="4"/>
        <end position="335"/>
    </location>
</feature>
<feature type="transmembrane region" description="Helical" evidence="1">
    <location>
        <begin position="288"/>
        <end position="308"/>
    </location>
</feature>
<keyword evidence="3" id="KW-0378">Hydrolase</keyword>
<protein>
    <submittedName>
        <fullName evidence="3">GTP cyclohydrolase</fullName>
    </submittedName>
</protein>
<organism evidence="3 4">
    <name type="scientific">Polynucleobacter cosmopolitanus</name>
    <dbReference type="NCBI Taxonomy" id="351345"/>
    <lineage>
        <taxon>Bacteria</taxon>
        <taxon>Pseudomonadati</taxon>
        <taxon>Pseudomonadota</taxon>
        <taxon>Betaproteobacteria</taxon>
        <taxon>Burkholderiales</taxon>
        <taxon>Burkholderiaceae</taxon>
        <taxon>Polynucleobacter</taxon>
    </lineage>
</organism>
<keyword evidence="4" id="KW-1185">Reference proteome</keyword>
<dbReference type="Proteomes" id="UP000215188">
    <property type="component" value="Unassembled WGS sequence"/>
</dbReference>
<feature type="transmembrane region" description="Helical" evidence="1">
    <location>
        <begin position="47"/>
        <end position="64"/>
    </location>
</feature>
<name>A0A229FSH6_9BURK</name>
<evidence type="ECO:0000313" key="3">
    <source>
        <dbReference type="EMBL" id="OXL14945.1"/>
    </source>
</evidence>
<dbReference type="GO" id="GO:0016020">
    <property type="term" value="C:membrane"/>
    <property type="evidence" value="ECO:0007669"/>
    <property type="project" value="TreeGrafter"/>
</dbReference>
<evidence type="ECO:0000259" key="2">
    <source>
        <dbReference type="Pfam" id="PF01757"/>
    </source>
</evidence>
<feature type="transmembrane region" description="Helical" evidence="1">
    <location>
        <begin position="85"/>
        <end position="106"/>
    </location>
</feature>
<evidence type="ECO:0000256" key="1">
    <source>
        <dbReference type="SAM" id="Phobius"/>
    </source>
</evidence>
<dbReference type="GO" id="GO:0016787">
    <property type="term" value="F:hydrolase activity"/>
    <property type="evidence" value="ECO:0007669"/>
    <property type="project" value="UniProtKB-KW"/>
</dbReference>
<keyword evidence="1" id="KW-1133">Transmembrane helix</keyword>
<dbReference type="GO" id="GO:0000271">
    <property type="term" value="P:polysaccharide biosynthetic process"/>
    <property type="evidence" value="ECO:0007669"/>
    <property type="project" value="TreeGrafter"/>
</dbReference>